<evidence type="ECO:0000256" key="2">
    <source>
        <dbReference type="ARBA" id="ARBA00022692"/>
    </source>
</evidence>
<feature type="transmembrane region" description="Helical" evidence="6">
    <location>
        <begin position="266"/>
        <end position="289"/>
    </location>
</feature>
<feature type="transmembrane region" description="Helical" evidence="6">
    <location>
        <begin position="179"/>
        <end position="201"/>
    </location>
</feature>
<keyword evidence="4 6" id="KW-0472">Membrane</keyword>
<dbReference type="PANTHER" id="PTHR31310:SF11">
    <property type="entry name" value="INOSITOL PHOSPHORYLCERAMIDE SYNTHASE CATALYTIC SUBUNIT AUR1"/>
    <property type="match status" value="1"/>
</dbReference>
<dbReference type="AlphaFoldDB" id="A0A448YEK3"/>
<feature type="domain" description="Phosphatidic acid phosphatase type 2/haloperoxidase" evidence="7">
    <location>
        <begin position="179"/>
        <end position="317"/>
    </location>
</feature>
<evidence type="ECO:0000256" key="1">
    <source>
        <dbReference type="ARBA" id="ARBA00004141"/>
    </source>
</evidence>
<gene>
    <name evidence="8" type="ORF">BRENAR_LOCUS67</name>
</gene>
<evidence type="ECO:0000256" key="4">
    <source>
        <dbReference type="ARBA" id="ARBA00023136"/>
    </source>
</evidence>
<dbReference type="PANTHER" id="PTHR31310">
    <property type="match status" value="1"/>
</dbReference>
<protein>
    <submittedName>
        <fullName evidence="8">DEKNAAC100697</fullName>
    </submittedName>
</protein>
<dbReference type="GO" id="GO:0016020">
    <property type="term" value="C:membrane"/>
    <property type="evidence" value="ECO:0007669"/>
    <property type="project" value="UniProtKB-SubCell"/>
</dbReference>
<dbReference type="GO" id="GO:0006676">
    <property type="term" value="P:mannosyl diphosphorylinositol ceramide metabolic process"/>
    <property type="evidence" value="ECO:0007669"/>
    <property type="project" value="TreeGrafter"/>
</dbReference>
<dbReference type="InterPro" id="IPR000326">
    <property type="entry name" value="PAP2/HPO"/>
</dbReference>
<dbReference type="STRING" id="13370.A0A448YEK3"/>
<feature type="transmembrane region" description="Helical" evidence="6">
    <location>
        <begin position="295"/>
        <end position="316"/>
    </location>
</feature>
<dbReference type="CDD" id="cd03386">
    <property type="entry name" value="PAP2_Aur1_like"/>
    <property type="match status" value="1"/>
</dbReference>
<organism evidence="8 9">
    <name type="scientific">Brettanomyces naardenensis</name>
    <name type="common">Yeast</name>
    <dbReference type="NCBI Taxonomy" id="13370"/>
    <lineage>
        <taxon>Eukaryota</taxon>
        <taxon>Fungi</taxon>
        <taxon>Dikarya</taxon>
        <taxon>Ascomycota</taxon>
        <taxon>Saccharomycotina</taxon>
        <taxon>Pichiomycetes</taxon>
        <taxon>Pichiales</taxon>
        <taxon>Pichiaceae</taxon>
        <taxon>Brettanomyces</taxon>
    </lineage>
</organism>
<evidence type="ECO:0000313" key="9">
    <source>
        <dbReference type="Proteomes" id="UP000290900"/>
    </source>
</evidence>
<dbReference type="GO" id="GO:0070916">
    <property type="term" value="C:inositol phosphoceramide synthase complex"/>
    <property type="evidence" value="ECO:0007669"/>
    <property type="project" value="TreeGrafter"/>
</dbReference>
<feature type="transmembrane region" description="Helical" evidence="6">
    <location>
        <begin position="72"/>
        <end position="105"/>
    </location>
</feature>
<feature type="transmembrane region" description="Helical" evidence="6">
    <location>
        <begin position="149"/>
        <end position="173"/>
    </location>
</feature>
<evidence type="ECO:0000313" key="8">
    <source>
        <dbReference type="EMBL" id="VEU19330.1"/>
    </source>
</evidence>
<feature type="transmembrane region" description="Helical" evidence="6">
    <location>
        <begin position="47"/>
        <end position="66"/>
    </location>
</feature>
<comment type="subcellular location">
    <subcellularLocation>
        <location evidence="1">Membrane</location>
        <topology evidence="1">Multi-pass membrane protein</topology>
    </subcellularLocation>
</comment>
<dbReference type="FunCoup" id="A0A448YEK3">
    <property type="interactions" value="51"/>
</dbReference>
<proteinExistence type="predicted"/>
<dbReference type="OrthoDB" id="5784at2759"/>
<dbReference type="InterPro" id="IPR036938">
    <property type="entry name" value="PAP2/HPO_sf"/>
</dbReference>
<sequence length="427" mass="48655">MFDFVRRIYQGYLRSRKIGNDLPRLNTSFNPLHTIRRIRQRFSIPSLIQDSFLTIVILFSFYIMPLPIWGKLLFFSGLVSAILIPIFAQFFGYALPVLGWVFLFFTSRYIPLSMKEPITVSILPAVETIFYGDNLSQILASYTCTFLDIIAWIPYGLIHFAFPFIVAALIWIFAPPTTLRGFAWAFGFMNLVGVIIQDLLFPSAPPWYKVLHGLEKANYDMTGSSGGLGRIDVLLGFDLYSSNFKNSPLIFGAMPSLHSACSTMDCLWLCYLFPSWSPLWYFYVLWLWFSTMYLTHHYFIDLVVGSCLAVAFFGIVKVSGNLPINDKFCRWSYESIRYYDPEAADPLRNTLENDVPLETFSGEPIEEAIEDAAPSSLIRDSDQFVIDDEDTDGGDMFELPERSFDDEALLETRPESEARPVPLSASG</sequence>
<dbReference type="SUPFAM" id="SSF48317">
    <property type="entry name" value="Acid phosphatase/Vanadium-dependent haloperoxidase"/>
    <property type="match status" value="1"/>
</dbReference>
<evidence type="ECO:0000256" key="6">
    <source>
        <dbReference type="SAM" id="Phobius"/>
    </source>
</evidence>
<keyword evidence="3 6" id="KW-1133">Transmembrane helix</keyword>
<dbReference type="SMART" id="SM00014">
    <property type="entry name" value="acidPPc"/>
    <property type="match status" value="1"/>
</dbReference>
<reference evidence="8 9" key="1">
    <citation type="submission" date="2018-12" db="EMBL/GenBank/DDBJ databases">
        <authorList>
            <person name="Tiukova I."/>
            <person name="Dainat J."/>
        </authorList>
    </citation>
    <scope>NUCLEOTIDE SEQUENCE [LARGE SCALE GENOMIC DNA]</scope>
</reference>
<feature type="region of interest" description="Disordered" evidence="5">
    <location>
        <begin position="388"/>
        <end position="427"/>
    </location>
</feature>
<evidence type="ECO:0000259" key="7">
    <source>
        <dbReference type="SMART" id="SM00014"/>
    </source>
</evidence>
<evidence type="ECO:0000256" key="5">
    <source>
        <dbReference type="SAM" id="MobiDB-lite"/>
    </source>
</evidence>
<name>A0A448YEK3_BRENA</name>
<accession>A0A448YEK3</accession>
<feature type="compositionally biased region" description="Basic and acidic residues" evidence="5">
    <location>
        <begin position="399"/>
        <end position="418"/>
    </location>
</feature>
<keyword evidence="9" id="KW-1185">Reference proteome</keyword>
<dbReference type="InterPro" id="IPR052185">
    <property type="entry name" value="IPC_Synthase-Related"/>
</dbReference>
<dbReference type="InterPro" id="IPR026841">
    <property type="entry name" value="Aur1/Ipt1"/>
</dbReference>
<dbReference type="GO" id="GO:0030148">
    <property type="term" value="P:sphingolipid biosynthetic process"/>
    <property type="evidence" value="ECO:0007669"/>
    <property type="project" value="TreeGrafter"/>
</dbReference>
<dbReference type="Pfam" id="PF14378">
    <property type="entry name" value="PAP2_3"/>
    <property type="match status" value="1"/>
</dbReference>
<keyword evidence="2 6" id="KW-0812">Transmembrane</keyword>
<dbReference type="EMBL" id="CAACVR010000001">
    <property type="protein sequence ID" value="VEU19330.1"/>
    <property type="molecule type" value="Genomic_DNA"/>
</dbReference>
<dbReference type="Proteomes" id="UP000290900">
    <property type="component" value="Unassembled WGS sequence"/>
</dbReference>
<evidence type="ECO:0000256" key="3">
    <source>
        <dbReference type="ARBA" id="ARBA00022989"/>
    </source>
</evidence>
<dbReference type="InParanoid" id="A0A448YEK3"/>